<dbReference type="OrthoDB" id="3592703at2759"/>
<dbReference type="PRINTS" id="PR00081">
    <property type="entry name" value="GDHRDH"/>
</dbReference>
<protein>
    <recommendedName>
        <fullName evidence="4">Ketoreductase domain-containing protein</fullName>
    </recommendedName>
</protein>
<dbReference type="PANTHER" id="PTHR45024">
    <property type="entry name" value="DEHYDROGENASES, SHORT CHAIN"/>
    <property type="match status" value="1"/>
</dbReference>
<dbReference type="PROSITE" id="PS00061">
    <property type="entry name" value="ADH_SHORT"/>
    <property type="match status" value="1"/>
</dbReference>
<dbReference type="InterPro" id="IPR002347">
    <property type="entry name" value="SDR_fam"/>
</dbReference>
<dbReference type="EMBL" id="KN847336">
    <property type="protein sequence ID" value="KIW41814.1"/>
    <property type="molecule type" value="Genomic_DNA"/>
</dbReference>
<dbReference type="Gene3D" id="3.40.50.720">
    <property type="entry name" value="NAD(P)-binding Rossmann-like Domain"/>
    <property type="match status" value="2"/>
</dbReference>
<keyword evidence="2" id="KW-0521">NADP</keyword>
<evidence type="ECO:0000313" key="5">
    <source>
        <dbReference type="EMBL" id="KIW41814.1"/>
    </source>
</evidence>
<dbReference type="VEuPathDB" id="FungiDB:PV06_05421"/>
<dbReference type="InterPro" id="IPR051687">
    <property type="entry name" value="Peroxisomal_Beta-Oxidation"/>
</dbReference>
<sequence>MAIETFRFDGQTVVVTGAGGGLGRAYALFFAARGANVVVNDMGGSVDGKGRAAKVASRVRDEIEAAGGKAVANYDSVEDGEKIIQTAIDTFGHIDILINNAGILRDKSFKNMTDRDFDFVYKVHLAGTFKCTKAAWPYFVRQGHGRIINTTSASGLFGNVGQVNYASAKLAIVGLTKALAVEGKGSNIFCNAICPVVASRMTETVMSPEELMNIRPELVAPFVAFLVHRSTTSETGSIFEIGGGHMGKLRWQRTQCLQVSNNTPISLDELLLRWNRFNCSDPSRPSSDAAYSVSPSVNPAGLRFDGRVVIVTAGSTPTGRHICKQLASLGACVVINDSTGTGSIVAEIQHDGGRAIGCQIPPGKSDILIKTALQTFGKIDILIDNDEYPLRRPFGELTELQWESTVHDQLRGNFQLLKAAYPYMTRQKYGRIVCIFGSNVLGGNVGASEQCAAKHGILGMAKTLAIEGRKNNILVNSVSVNPEAVLSMSEDCSQHISPANISSLVLLLASDRLPEPSSGLLLEIDSRSCSTVGWQRTRGYSYPTDGNITPEMVASKWQTIVDFDNGLCDHPKTSQEGVKYVMESAFKGKRASTSKL</sequence>
<dbReference type="PANTHER" id="PTHR45024:SF2">
    <property type="entry name" value="SCP2 DOMAIN-CONTAINING PROTEIN"/>
    <property type="match status" value="1"/>
</dbReference>
<keyword evidence="6" id="KW-1185">Reference proteome</keyword>
<dbReference type="GO" id="GO:0016491">
    <property type="term" value="F:oxidoreductase activity"/>
    <property type="evidence" value="ECO:0007669"/>
    <property type="project" value="UniProtKB-KW"/>
</dbReference>
<dbReference type="SMART" id="SM00822">
    <property type="entry name" value="PKS_KR"/>
    <property type="match status" value="1"/>
</dbReference>
<evidence type="ECO:0000259" key="4">
    <source>
        <dbReference type="SMART" id="SM00822"/>
    </source>
</evidence>
<dbReference type="SUPFAM" id="SSF51735">
    <property type="entry name" value="NAD(P)-binding Rossmann-fold domains"/>
    <property type="match status" value="2"/>
</dbReference>
<dbReference type="InterPro" id="IPR036291">
    <property type="entry name" value="NAD(P)-bd_dom_sf"/>
</dbReference>
<dbReference type="HOGENOM" id="CLU_010194_18_3_1"/>
<proteinExistence type="inferred from homology"/>
<accession>A0A0D2E1W7</accession>
<reference evidence="5 6" key="1">
    <citation type="submission" date="2015-01" db="EMBL/GenBank/DDBJ databases">
        <title>The Genome Sequence of Exophiala oligosperma CBS72588.</title>
        <authorList>
            <consortium name="The Broad Institute Genomics Platform"/>
            <person name="Cuomo C."/>
            <person name="de Hoog S."/>
            <person name="Gorbushina A."/>
            <person name="Stielow B."/>
            <person name="Teixiera M."/>
            <person name="Abouelleil A."/>
            <person name="Chapman S.B."/>
            <person name="Priest M."/>
            <person name="Young S.K."/>
            <person name="Wortman J."/>
            <person name="Nusbaum C."/>
            <person name="Birren B."/>
        </authorList>
    </citation>
    <scope>NUCLEOTIDE SEQUENCE [LARGE SCALE GENOMIC DNA]</scope>
    <source>
        <strain evidence="5 6">CBS 72588</strain>
    </source>
</reference>
<organism evidence="5 6">
    <name type="scientific">Exophiala oligosperma</name>
    <dbReference type="NCBI Taxonomy" id="215243"/>
    <lineage>
        <taxon>Eukaryota</taxon>
        <taxon>Fungi</taxon>
        <taxon>Dikarya</taxon>
        <taxon>Ascomycota</taxon>
        <taxon>Pezizomycotina</taxon>
        <taxon>Eurotiomycetes</taxon>
        <taxon>Chaetothyriomycetidae</taxon>
        <taxon>Chaetothyriales</taxon>
        <taxon>Herpotrichiellaceae</taxon>
        <taxon>Exophiala</taxon>
    </lineage>
</organism>
<dbReference type="FunFam" id="3.40.50.720:FF:000084">
    <property type="entry name" value="Short-chain dehydrogenase reductase"/>
    <property type="match status" value="1"/>
</dbReference>
<dbReference type="CDD" id="cd05353">
    <property type="entry name" value="hydroxyacyl-CoA-like_DH_SDR_c-like"/>
    <property type="match status" value="1"/>
</dbReference>
<evidence type="ECO:0000313" key="6">
    <source>
        <dbReference type="Proteomes" id="UP000053342"/>
    </source>
</evidence>
<comment type="similarity">
    <text evidence="1">Belongs to the short-chain dehydrogenases/reductases (SDR) family.</text>
</comment>
<dbReference type="RefSeq" id="XP_016262030.1">
    <property type="nucleotide sequence ID" value="XM_016406426.1"/>
</dbReference>
<dbReference type="AlphaFoldDB" id="A0A0D2E1W7"/>
<dbReference type="GeneID" id="27357495"/>
<dbReference type="InterPro" id="IPR020904">
    <property type="entry name" value="Sc_DH/Rdtase_CS"/>
</dbReference>
<dbReference type="PRINTS" id="PR00080">
    <property type="entry name" value="SDRFAMILY"/>
</dbReference>
<dbReference type="Pfam" id="PF00106">
    <property type="entry name" value="adh_short"/>
    <property type="match status" value="2"/>
</dbReference>
<evidence type="ECO:0000256" key="3">
    <source>
        <dbReference type="ARBA" id="ARBA00023002"/>
    </source>
</evidence>
<keyword evidence="3" id="KW-0560">Oxidoreductase</keyword>
<gene>
    <name evidence="5" type="ORF">PV06_05421</name>
</gene>
<evidence type="ECO:0000256" key="1">
    <source>
        <dbReference type="ARBA" id="ARBA00006484"/>
    </source>
</evidence>
<evidence type="ECO:0000256" key="2">
    <source>
        <dbReference type="ARBA" id="ARBA00022857"/>
    </source>
</evidence>
<dbReference type="STRING" id="215243.A0A0D2E1W7"/>
<dbReference type="InterPro" id="IPR057326">
    <property type="entry name" value="KR_dom"/>
</dbReference>
<name>A0A0D2E1W7_9EURO</name>
<dbReference type="Proteomes" id="UP000053342">
    <property type="component" value="Unassembled WGS sequence"/>
</dbReference>
<feature type="domain" description="Ketoreductase" evidence="4">
    <location>
        <begin position="11"/>
        <end position="187"/>
    </location>
</feature>